<sequence>MKFTSFYRANFHTTKNLFRLNIRMRDYARAGQELFAQRLLIYTVAFILEAFYYSWVLAVLSMLVLVVSEIFDHVTFRRIHAMKPRDVLAIRANFRMLQIGTVLSAVNISGFAISIALLQGHTTHFMSLFFLLAAALFAVMNNYQIKSILHLRLAIYIAAFLFIPIYDIVMISAPIMSEHWVQLFTSVFVICFIVDCSRVSRGLYRKTLMQMEAIEREHDMVLAASTAKSDFLSTVSHELRTPLTSIKGSLDLIALGAYGKIPERMEGAINIAQRNAGRLHALINDLLDLQKMEAGRMQFSFETVQLAPFLMQTVATNEPFAAKLEVNLILDSVPDSLYVRADSLRLDQVLSNILSNAAKFSEAGGDVRIRVKADEDSARILVVDQGTGLSEEDRSKVFDEFSQLDSSDRRKVGGTGLGMNISKRIVEAHAGTLNYFKNTGPGTTFYVDLPLVEADNLPKIVETVSAATDRSLTPETSLP</sequence>
<dbReference type="InterPro" id="IPR003594">
    <property type="entry name" value="HATPase_dom"/>
</dbReference>
<evidence type="ECO:0000256" key="1">
    <source>
        <dbReference type="ARBA" id="ARBA00000085"/>
    </source>
</evidence>
<evidence type="ECO:0000256" key="8">
    <source>
        <dbReference type="SAM" id="Phobius"/>
    </source>
</evidence>
<keyword evidence="4" id="KW-0808">Transferase</keyword>
<comment type="caution">
    <text evidence="10">The sequence shown here is derived from an EMBL/GenBank/DDBJ whole genome shotgun (WGS) entry which is preliminary data.</text>
</comment>
<feature type="transmembrane region" description="Helical" evidence="8">
    <location>
        <begin position="153"/>
        <end position="173"/>
    </location>
</feature>
<keyword evidence="11" id="KW-1185">Reference proteome</keyword>
<dbReference type="Pfam" id="PF02518">
    <property type="entry name" value="HATPase_c"/>
    <property type="match status" value="1"/>
</dbReference>
<dbReference type="Proteomes" id="UP000281128">
    <property type="component" value="Unassembled WGS sequence"/>
</dbReference>
<dbReference type="FunFam" id="3.30.565.10:FF:000006">
    <property type="entry name" value="Sensor histidine kinase WalK"/>
    <property type="match status" value="1"/>
</dbReference>
<comment type="catalytic activity">
    <reaction evidence="1">
        <text>ATP + protein L-histidine = ADP + protein N-phospho-L-histidine.</text>
        <dbReference type="EC" id="2.7.13.3"/>
    </reaction>
</comment>
<dbReference type="CDD" id="cd00082">
    <property type="entry name" value="HisKA"/>
    <property type="match status" value="1"/>
</dbReference>
<name>A0A3A8B8X6_9RHOB</name>
<dbReference type="InterPro" id="IPR003661">
    <property type="entry name" value="HisK_dim/P_dom"/>
</dbReference>
<dbReference type="Pfam" id="PF00512">
    <property type="entry name" value="HisKA"/>
    <property type="match status" value="1"/>
</dbReference>
<dbReference type="InterPro" id="IPR004358">
    <property type="entry name" value="Sig_transdc_His_kin-like_C"/>
</dbReference>
<dbReference type="Gene3D" id="3.30.565.10">
    <property type="entry name" value="Histidine kinase-like ATPase, C-terminal domain"/>
    <property type="match status" value="1"/>
</dbReference>
<evidence type="ECO:0000256" key="7">
    <source>
        <dbReference type="ARBA" id="ARBA00023136"/>
    </source>
</evidence>
<dbReference type="SUPFAM" id="SSF55874">
    <property type="entry name" value="ATPase domain of HSP90 chaperone/DNA topoisomerase II/histidine kinase"/>
    <property type="match status" value="1"/>
</dbReference>
<dbReference type="EC" id="2.7.13.3" evidence="2"/>
<feature type="transmembrane region" description="Helical" evidence="8">
    <location>
        <begin position="50"/>
        <end position="71"/>
    </location>
</feature>
<evidence type="ECO:0000313" key="10">
    <source>
        <dbReference type="EMBL" id="RKF14188.1"/>
    </source>
</evidence>
<evidence type="ECO:0000256" key="6">
    <source>
        <dbReference type="ARBA" id="ARBA00023012"/>
    </source>
</evidence>
<accession>A0A3A8B8X6</accession>
<organism evidence="10 11">
    <name type="scientific">Roseovarius spongiae</name>
    <dbReference type="NCBI Taxonomy" id="2320272"/>
    <lineage>
        <taxon>Bacteria</taxon>
        <taxon>Pseudomonadati</taxon>
        <taxon>Pseudomonadota</taxon>
        <taxon>Alphaproteobacteria</taxon>
        <taxon>Rhodobacterales</taxon>
        <taxon>Roseobacteraceae</taxon>
        <taxon>Roseovarius</taxon>
    </lineage>
</organism>
<dbReference type="PANTHER" id="PTHR43711">
    <property type="entry name" value="TWO-COMPONENT HISTIDINE KINASE"/>
    <property type="match status" value="1"/>
</dbReference>
<keyword evidence="8" id="KW-1133">Transmembrane helix</keyword>
<reference evidence="10 11" key="1">
    <citation type="submission" date="2018-09" db="EMBL/GenBank/DDBJ databases">
        <title>Roseovarius spongiae sp. nov., isolated from a marine sponge.</title>
        <authorList>
            <person name="Zhuang L."/>
            <person name="Luo L."/>
        </authorList>
    </citation>
    <scope>NUCLEOTIDE SEQUENCE [LARGE SCALE GENOMIC DNA]</scope>
    <source>
        <strain evidence="10 11">HN-E21</strain>
    </source>
</reference>
<evidence type="ECO:0000256" key="4">
    <source>
        <dbReference type="ARBA" id="ARBA00022679"/>
    </source>
</evidence>
<dbReference type="InterPro" id="IPR036097">
    <property type="entry name" value="HisK_dim/P_sf"/>
</dbReference>
<keyword evidence="5 10" id="KW-0418">Kinase</keyword>
<dbReference type="EMBL" id="RAPE01000003">
    <property type="protein sequence ID" value="RKF14188.1"/>
    <property type="molecule type" value="Genomic_DNA"/>
</dbReference>
<protein>
    <recommendedName>
        <fullName evidence="2">histidine kinase</fullName>
        <ecNumber evidence="2">2.7.13.3</ecNumber>
    </recommendedName>
</protein>
<dbReference type="PANTHER" id="PTHR43711:SF1">
    <property type="entry name" value="HISTIDINE KINASE 1"/>
    <property type="match status" value="1"/>
</dbReference>
<dbReference type="PROSITE" id="PS50109">
    <property type="entry name" value="HIS_KIN"/>
    <property type="match status" value="1"/>
</dbReference>
<dbReference type="RefSeq" id="WP_121167794.1">
    <property type="nucleotide sequence ID" value="NZ_RAPE01000003.1"/>
</dbReference>
<feature type="domain" description="Histidine kinase" evidence="9">
    <location>
        <begin position="234"/>
        <end position="453"/>
    </location>
</feature>
<dbReference type="SMART" id="SM00387">
    <property type="entry name" value="HATPase_c"/>
    <property type="match status" value="1"/>
</dbReference>
<dbReference type="PRINTS" id="PR00344">
    <property type="entry name" value="BCTRLSENSOR"/>
</dbReference>
<feature type="transmembrane region" description="Helical" evidence="8">
    <location>
        <begin position="92"/>
        <end position="118"/>
    </location>
</feature>
<feature type="transmembrane region" description="Helical" evidence="8">
    <location>
        <begin position="124"/>
        <end position="141"/>
    </location>
</feature>
<evidence type="ECO:0000256" key="2">
    <source>
        <dbReference type="ARBA" id="ARBA00012438"/>
    </source>
</evidence>
<keyword evidence="6" id="KW-0902">Two-component regulatory system</keyword>
<keyword evidence="7 8" id="KW-0472">Membrane</keyword>
<gene>
    <name evidence="10" type="ORF">D6850_13585</name>
</gene>
<proteinExistence type="predicted"/>
<dbReference type="SMART" id="SM00388">
    <property type="entry name" value="HisKA"/>
    <property type="match status" value="1"/>
</dbReference>
<dbReference type="Gene3D" id="1.10.287.130">
    <property type="match status" value="1"/>
</dbReference>
<evidence type="ECO:0000256" key="5">
    <source>
        <dbReference type="ARBA" id="ARBA00022777"/>
    </source>
</evidence>
<dbReference type="FunFam" id="1.10.287.130:FF:000001">
    <property type="entry name" value="Two-component sensor histidine kinase"/>
    <property type="match status" value="1"/>
</dbReference>
<keyword evidence="3" id="KW-0597">Phosphoprotein</keyword>
<dbReference type="InterPro" id="IPR005467">
    <property type="entry name" value="His_kinase_dom"/>
</dbReference>
<evidence type="ECO:0000313" key="11">
    <source>
        <dbReference type="Proteomes" id="UP000281128"/>
    </source>
</evidence>
<dbReference type="AlphaFoldDB" id="A0A3A8B8X6"/>
<dbReference type="InterPro" id="IPR036890">
    <property type="entry name" value="HATPase_C_sf"/>
</dbReference>
<dbReference type="InterPro" id="IPR050736">
    <property type="entry name" value="Sensor_HK_Regulatory"/>
</dbReference>
<feature type="transmembrane region" description="Helical" evidence="8">
    <location>
        <begin position="179"/>
        <end position="196"/>
    </location>
</feature>
<dbReference type="OrthoDB" id="7179697at2"/>
<dbReference type="GO" id="GO:0000155">
    <property type="term" value="F:phosphorelay sensor kinase activity"/>
    <property type="evidence" value="ECO:0007669"/>
    <property type="project" value="InterPro"/>
</dbReference>
<evidence type="ECO:0000256" key="3">
    <source>
        <dbReference type="ARBA" id="ARBA00022553"/>
    </source>
</evidence>
<dbReference type="SUPFAM" id="SSF47384">
    <property type="entry name" value="Homodimeric domain of signal transducing histidine kinase"/>
    <property type="match status" value="1"/>
</dbReference>
<evidence type="ECO:0000259" key="9">
    <source>
        <dbReference type="PROSITE" id="PS50109"/>
    </source>
</evidence>
<keyword evidence="8" id="KW-0812">Transmembrane</keyword>